<keyword evidence="6 10" id="KW-0663">Pyridoxal phosphate</keyword>
<keyword evidence="7 11" id="KW-0100">Branched-chain amino acid biosynthesis</keyword>
<evidence type="ECO:0000256" key="2">
    <source>
        <dbReference type="ARBA" id="ARBA00009320"/>
    </source>
</evidence>
<name>A0A8E2DN41_9APHY</name>
<dbReference type="InterPro" id="IPR018300">
    <property type="entry name" value="Aminotrans_IV_CS"/>
</dbReference>
<accession>A0A8E2DN41</accession>
<evidence type="ECO:0000256" key="9">
    <source>
        <dbReference type="RuleBase" id="RU004106"/>
    </source>
</evidence>
<evidence type="ECO:0000313" key="13">
    <source>
        <dbReference type="EMBL" id="OCH88933.1"/>
    </source>
</evidence>
<dbReference type="PANTHER" id="PTHR11825">
    <property type="entry name" value="SUBGROUP IIII AMINOTRANSFERASE"/>
    <property type="match status" value="1"/>
</dbReference>
<dbReference type="Proteomes" id="UP000250043">
    <property type="component" value="Unassembled WGS sequence"/>
</dbReference>
<evidence type="ECO:0000256" key="6">
    <source>
        <dbReference type="ARBA" id="ARBA00022898"/>
    </source>
</evidence>
<dbReference type="GO" id="GO:0005739">
    <property type="term" value="C:mitochondrion"/>
    <property type="evidence" value="ECO:0007669"/>
    <property type="project" value="TreeGrafter"/>
</dbReference>
<dbReference type="OrthoDB" id="1732691at2759"/>
<organism evidence="13 14">
    <name type="scientific">Obba rivulosa</name>
    <dbReference type="NCBI Taxonomy" id="1052685"/>
    <lineage>
        <taxon>Eukaryota</taxon>
        <taxon>Fungi</taxon>
        <taxon>Dikarya</taxon>
        <taxon>Basidiomycota</taxon>
        <taxon>Agaricomycotina</taxon>
        <taxon>Agaricomycetes</taxon>
        <taxon>Polyporales</taxon>
        <taxon>Gelatoporiaceae</taxon>
        <taxon>Obba</taxon>
    </lineage>
</organism>
<evidence type="ECO:0000313" key="14">
    <source>
        <dbReference type="Proteomes" id="UP000250043"/>
    </source>
</evidence>
<sequence>MSHVHVNGVANGSAVSQTNGNVHRAPLDASRLRLNLTDTRKTVPPPEELVFGKTYTDHMLVVYHDPVTGWSDPEIKPYGPLCIDPASSVFQYGTSCFEGMKAYLGPDGKARLFRPEQNMARLKRSAERLALPAFEEGEVLKLIKKLVTLEARWIPALKGHSLYIRPTIIGTRPSIGVHASDHSILFVIMSPTGPYFRTGAKAVSLLAINDSVRSWPGGTGGNKVATNYSPTFKPQEHAEKLGYQQVLWLLGEKITEVGAMNFFVVVQREDGDLDLITPSLDGTILPGITRQSVLALAAAHPSRSVLPGLPETVRLHAHERELTMTDLKAWSAEGRLLEAFGTGTAAIIAGIGRIGFEGKDTVLPEHESSLGPVAKALFERVTDIQEGRVEWENWGIVCE</sequence>
<dbReference type="EMBL" id="KV722439">
    <property type="protein sequence ID" value="OCH88933.1"/>
    <property type="molecule type" value="Genomic_DNA"/>
</dbReference>
<dbReference type="SUPFAM" id="SSF56752">
    <property type="entry name" value="D-aminoacid aminotransferase-like PLP-dependent enzymes"/>
    <property type="match status" value="1"/>
</dbReference>
<dbReference type="InterPro" id="IPR036038">
    <property type="entry name" value="Aminotransferase-like"/>
</dbReference>
<dbReference type="InterPro" id="IPR001544">
    <property type="entry name" value="Aminotrans_IV"/>
</dbReference>
<keyword evidence="5 11" id="KW-0808">Transferase</keyword>
<proteinExistence type="inferred from homology"/>
<gene>
    <name evidence="13" type="ORF">OBBRIDRAFT_794743</name>
</gene>
<dbReference type="FunFam" id="3.30.470.10:FF:000002">
    <property type="entry name" value="Branched-chain-amino-acid aminotransferase"/>
    <property type="match status" value="1"/>
</dbReference>
<protein>
    <recommendedName>
        <fullName evidence="11">Branched-chain-amino-acid aminotransferase</fullName>
        <ecNumber evidence="11">2.6.1.42</ecNumber>
    </recommendedName>
</protein>
<keyword evidence="3 11" id="KW-0032">Aminotransferase</keyword>
<dbReference type="AlphaFoldDB" id="A0A8E2DN41"/>
<dbReference type="PANTHER" id="PTHR11825:SF44">
    <property type="entry name" value="BRANCHED-CHAIN-AMINO-ACID AMINOTRANSFERASE"/>
    <property type="match status" value="1"/>
</dbReference>
<evidence type="ECO:0000256" key="10">
    <source>
        <dbReference type="RuleBase" id="RU004516"/>
    </source>
</evidence>
<dbReference type="InterPro" id="IPR005786">
    <property type="entry name" value="B_amino_transII"/>
</dbReference>
<evidence type="ECO:0000256" key="8">
    <source>
        <dbReference type="PIRSR" id="PIRSR006468-1"/>
    </source>
</evidence>
<dbReference type="Pfam" id="PF01063">
    <property type="entry name" value="Aminotran_4"/>
    <property type="match status" value="1"/>
</dbReference>
<feature type="modified residue" description="N6-(pyridoxal phosphate)lysine" evidence="8">
    <location>
        <position position="223"/>
    </location>
</feature>
<dbReference type="InterPro" id="IPR043132">
    <property type="entry name" value="BCAT-like_C"/>
</dbReference>
<evidence type="ECO:0000256" key="5">
    <source>
        <dbReference type="ARBA" id="ARBA00022679"/>
    </source>
</evidence>
<feature type="region of interest" description="Disordered" evidence="12">
    <location>
        <begin position="1"/>
        <end position="24"/>
    </location>
</feature>
<keyword evidence="4 11" id="KW-0028">Amino-acid biosynthesis</keyword>
<keyword evidence="14" id="KW-1185">Reference proteome</keyword>
<dbReference type="NCBIfam" id="TIGR01123">
    <property type="entry name" value="ilvE_II"/>
    <property type="match status" value="1"/>
</dbReference>
<dbReference type="EC" id="2.6.1.42" evidence="11"/>
<evidence type="ECO:0000256" key="12">
    <source>
        <dbReference type="SAM" id="MobiDB-lite"/>
    </source>
</evidence>
<comment type="catalytic activity">
    <reaction evidence="11">
        <text>L-leucine + 2-oxoglutarate = 4-methyl-2-oxopentanoate + L-glutamate</text>
        <dbReference type="Rhea" id="RHEA:18321"/>
        <dbReference type="ChEBI" id="CHEBI:16810"/>
        <dbReference type="ChEBI" id="CHEBI:17865"/>
        <dbReference type="ChEBI" id="CHEBI:29985"/>
        <dbReference type="ChEBI" id="CHEBI:57427"/>
        <dbReference type="EC" id="2.6.1.42"/>
    </reaction>
</comment>
<dbReference type="PIRSF" id="PIRSF006468">
    <property type="entry name" value="BCAT1"/>
    <property type="match status" value="1"/>
</dbReference>
<evidence type="ECO:0000256" key="11">
    <source>
        <dbReference type="RuleBase" id="RU004517"/>
    </source>
</evidence>
<dbReference type="GO" id="GO:0004084">
    <property type="term" value="F:branched-chain-amino-acid transaminase activity"/>
    <property type="evidence" value="ECO:0007669"/>
    <property type="project" value="UniProtKB-EC"/>
</dbReference>
<dbReference type="PROSITE" id="PS00770">
    <property type="entry name" value="AA_TRANSFER_CLASS_4"/>
    <property type="match status" value="1"/>
</dbReference>
<evidence type="ECO:0000256" key="1">
    <source>
        <dbReference type="ARBA" id="ARBA00001933"/>
    </source>
</evidence>
<comment type="cofactor">
    <cofactor evidence="1 10">
        <name>pyridoxal 5'-phosphate</name>
        <dbReference type="ChEBI" id="CHEBI:597326"/>
    </cofactor>
</comment>
<dbReference type="GO" id="GO:0009098">
    <property type="term" value="P:L-leucine biosynthetic process"/>
    <property type="evidence" value="ECO:0007669"/>
    <property type="project" value="TreeGrafter"/>
</dbReference>
<comment type="catalytic activity">
    <reaction evidence="11">
        <text>L-valine + 2-oxoglutarate = 3-methyl-2-oxobutanoate + L-glutamate</text>
        <dbReference type="Rhea" id="RHEA:24813"/>
        <dbReference type="ChEBI" id="CHEBI:11851"/>
        <dbReference type="ChEBI" id="CHEBI:16810"/>
        <dbReference type="ChEBI" id="CHEBI:29985"/>
        <dbReference type="ChEBI" id="CHEBI:57762"/>
        <dbReference type="EC" id="2.6.1.42"/>
    </reaction>
</comment>
<dbReference type="NCBIfam" id="NF009897">
    <property type="entry name" value="PRK13357.1"/>
    <property type="match status" value="1"/>
</dbReference>
<evidence type="ECO:0000256" key="3">
    <source>
        <dbReference type="ARBA" id="ARBA00022576"/>
    </source>
</evidence>
<evidence type="ECO:0000256" key="7">
    <source>
        <dbReference type="ARBA" id="ARBA00023304"/>
    </source>
</evidence>
<dbReference type="Gene3D" id="3.20.10.10">
    <property type="entry name" value="D-amino Acid Aminotransferase, subunit A, domain 2"/>
    <property type="match status" value="1"/>
</dbReference>
<dbReference type="Gene3D" id="3.30.470.10">
    <property type="match status" value="1"/>
</dbReference>
<dbReference type="GO" id="GO:0009099">
    <property type="term" value="P:L-valine biosynthetic process"/>
    <property type="evidence" value="ECO:0007669"/>
    <property type="project" value="TreeGrafter"/>
</dbReference>
<comment type="similarity">
    <text evidence="2 9">Belongs to the class-IV pyridoxal-phosphate-dependent aminotransferase family.</text>
</comment>
<dbReference type="CDD" id="cd01557">
    <property type="entry name" value="BCAT_beta_family"/>
    <property type="match status" value="1"/>
</dbReference>
<comment type="catalytic activity">
    <reaction evidence="11">
        <text>L-isoleucine + 2-oxoglutarate = (S)-3-methyl-2-oxopentanoate + L-glutamate</text>
        <dbReference type="Rhea" id="RHEA:24801"/>
        <dbReference type="ChEBI" id="CHEBI:16810"/>
        <dbReference type="ChEBI" id="CHEBI:29985"/>
        <dbReference type="ChEBI" id="CHEBI:35146"/>
        <dbReference type="ChEBI" id="CHEBI:58045"/>
        <dbReference type="EC" id="2.6.1.42"/>
    </reaction>
</comment>
<evidence type="ECO:0000256" key="4">
    <source>
        <dbReference type="ARBA" id="ARBA00022605"/>
    </source>
</evidence>
<reference evidence="13 14" key="1">
    <citation type="submission" date="2016-07" db="EMBL/GenBank/DDBJ databases">
        <title>Draft genome of the white-rot fungus Obba rivulosa 3A-2.</title>
        <authorList>
            <consortium name="DOE Joint Genome Institute"/>
            <person name="Miettinen O."/>
            <person name="Riley R."/>
            <person name="Acob R."/>
            <person name="Barry K."/>
            <person name="Cullen D."/>
            <person name="De Vries R."/>
            <person name="Hainaut M."/>
            <person name="Hatakka A."/>
            <person name="Henrissat B."/>
            <person name="Hilden K."/>
            <person name="Kuo R."/>
            <person name="Labutti K."/>
            <person name="Lipzen A."/>
            <person name="Makela M.R."/>
            <person name="Sandor L."/>
            <person name="Spatafora J.W."/>
            <person name="Grigoriev I.V."/>
            <person name="Hibbett D.S."/>
        </authorList>
    </citation>
    <scope>NUCLEOTIDE SEQUENCE [LARGE SCALE GENOMIC DNA]</scope>
    <source>
        <strain evidence="13 14">3A-2</strain>
    </source>
</reference>
<dbReference type="InterPro" id="IPR033939">
    <property type="entry name" value="BCAT_family"/>
</dbReference>
<dbReference type="InterPro" id="IPR043131">
    <property type="entry name" value="BCAT-like_N"/>
</dbReference>